<evidence type="ECO:0000256" key="1">
    <source>
        <dbReference type="ARBA" id="ARBA00004395"/>
    </source>
</evidence>
<evidence type="ECO:0000313" key="14">
    <source>
        <dbReference type="EMBL" id="OCT53000.1"/>
    </source>
</evidence>
<dbReference type="AlphaFoldDB" id="A0A1C1CX88"/>
<keyword evidence="15" id="KW-1185">Reference proteome</keyword>
<evidence type="ECO:0000259" key="13">
    <source>
        <dbReference type="Pfam" id="PF20653"/>
    </source>
</evidence>
<comment type="function">
    <text evidence="10">Acts as component of the peripheral membrane COG complex that is involved in intra-Golgi protein trafficking. COG is located at the cis-Golgi, and regulates tethering of retrograde intra-Golgi vesicles and possibly a number of other membrane trafficking events.</text>
</comment>
<dbReference type="PANTHER" id="PTHR21506:SF0">
    <property type="entry name" value="CONSERVED OLIGOMERIC GOLGI COMPLEX SUBUNIT 6"/>
    <property type="match status" value="1"/>
</dbReference>
<comment type="subunit">
    <text evidence="10">Component of the conserved oligomeric Golgi complex.</text>
</comment>
<evidence type="ECO:0000259" key="12">
    <source>
        <dbReference type="Pfam" id="PF06419"/>
    </source>
</evidence>
<evidence type="ECO:0000313" key="15">
    <source>
        <dbReference type="Proteomes" id="UP000094526"/>
    </source>
</evidence>
<dbReference type="SMART" id="SM01087">
    <property type="entry name" value="COG6"/>
    <property type="match status" value="1"/>
</dbReference>
<evidence type="ECO:0000256" key="4">
    <source>
        <dbReference type="ARBA" id="ARBA00022448"/>
    </source>
</evidence>
<dbReference type="Proteomes" id="UP000094526">
    <property type="component" value="Unassembled WGS sequence"/>
</dbReference>
<evidence type="ECO:0000256" key="3">
    <source>
        <dbReference type="ARBA" id="ARBA00020973"/>
    </source>
</evidence>
<dbReference type="VEuPathDB" id="FungiDB:G647_04340"/>
<feature type="region of interest" description="Disordered" evidence="11">
    <location>
        <begin position="389"/>
        <end position="408"/>
    </location>
</feature>
<feature type="domain" description="Conserved Oligomeric Golgi complex subunit 6 C-terminal" evidence="13">
    <location>
        <begin position="238"/>
        <end position="752"/>
    </location>
</feature>
<keyword evidence="7 10" id="KW-0472">Membrane</keyword>
<dbReference type="PANTHER" id="PTHR21506">
    <property type="entry name" value="COMPONENT OF OLIGOMERIC GOLGI COMPLEX 6"/>
    <property type="match status" value="1"/>
</dbReference>
<evidence type="ECO:0000256" key="7">
    <source>
        <dbReference type="ARBA" id="ARBA00023136"/>
    </source>
</evidence>
<dbReference type="Pfam" id="PF20653">
    <property type="entry name" value="COG6_C"/>
    <property type="match status" value="1"/>
</dbReference>
<name>A0A1C1CX88_9EURO</name>
<feature type="compositionally biased region" description="Acidic residues" evidence="11">
    <location>
        <begin position="398"/>
        <end position="408"/>
    </location>
</feature>
<keyword evidence="5 10" id="KW-0653">Protein transport</keyword>
<reference evidence="15" key="1">
    <citation type="submission" date="2015-07" db="EMBL/GenBank/DDBJ databases">
        <authorList>
            <person name="Teixeira M.M."/>
            <person name="Souza R.C."/>
            <person name="Almeida L.G."/>
            <person name="Vicente V.A."/>
            <person name="de Hoog S."/>
            <person name="Bocca A.L."/>
            <person name="de Almeida S.R."/>
            <person name="Vasconcelos A.T."/>
            <person name="Felipe M.S."/>
        </authorList>
    </citation>
    <scope>NUCLEOTIDE SEQUENCE [LARGE SCALE GENOMIC DNA]</scope>
    <source>
        <strain evidence="15">KSF</strain>
    </source>
</reference>
<dbReference type="Pfam" id="PF06419">
    <property type="entry name" value="COG6_N"/>
    <property type="match status" value="1"/>
</dbReference>
<evidence type="ECO:0000256" key="8">
    <source>
        <dbReference type="ARBA" id="ARBA00031348"/>
    </source>
</evidence>
<dbReference type="InterPro" id="IPR048368">
    <property type="entry name" value="COG6_N"/>
</dbReference>
<dbReference type="STRING" id="86049.A0A1C1CX88"/>
<keyword evidence="6 10" id="KW-0333">Golgi apparatus</keyword>
<evidence type="ECO:0000256" key="9">
    <source>
        <dbReference type="ARBA" id="ARBA00043873"/>
    </source>
</evidence>
<comment type="similarity">
    <text evidence="2 10">Belongs to the COG6 family.</text>
</comment>
<sequence>MTTPFLTSLDGLPSTLTSTAPNVLLDSPGPTEPDGLPSKRTTTALLTTKLTSVLSSSYADHEIRDTLRLLDARGVQNDEDTRRHLKAHAQKEVIDCDARIVGDFGHVAAQLRRVGDMIGSLNATCAAMRTHVLAAKRESGPTLEEAGLLLKRKRDTEAKEQLLRAFKSHFLVSDDEMAVLTGPTAADGVDERFFAALARVKALHRDCSLLLGYTSTVSPDGSTATATPGIDDDEGSSRLGMELLESTTRTLDASFKKLYAWIQSRFRTLDIEDPHISGGIRRGLRVLSERPSLFQKCLDFFAESRQKTLSDGFQDALTGGAGGAGLGKAIEFSTHEPLRYVGDMLAWVHSASVSEKEALEGLFVGDEEELARGLSEGRASEPWARISSGRRASGVSEGGEEEEEAEEQEVLFDGRKALSELISKNLSLVCQTLQSRIDITVRTSGDPVFMFKVFNLLDFYRGIFAKLLGDDSPLTKMVQQLQASTLSQFEKAMQEETSAAVASMDTEPSPDLTPPVFLATALSQFSEICRARGPQMTEAELERLYAAALGGIVSACAEGATQISDMRRSCIYKINYMTALKATLANVSAHTSAAQVPLQKSAREIQILRDRLVELVSTTFLDYSGVADLTQEIDGRRTQPSSQRRKWLVENLDESAQRLDEFLSSALMDVQEALKPLLDRTLATDVVAEAVERFCTEFDELEGLLETVDMETTETEQDRGGEDELDEANANGLVGSLRELYPRTGAEVRALLS</sequence>
<proteinExistence type="inferred from homology"/>
<comment type="subcellular location">
    <subcellularLocation>
        <location evidence="1 10">Golgi apparatus membrane</location>
        <topology evidence="1 10">Peripheral membrane protein</topology>
    </subcellularLocation>
</comment>
<dbReference type="EMBL" id="LGRB01000008">
    <property type="protein sequence ID" value="OCT53000.1"/>
    <property type="molecule type" value="Genomic_DNA"/>
</dbReference>
<dbReference type="GO" id="GO:0017119">
    <property type="term" value="C:Golgi transport complex"/>
    <property type="evidence" value="ECO:0007669"/>
    <property type="project" value="UniProtKB-UniRule"/>
</dbReference>
<dbReference type="eggNOG" id="KOG3758">
    <property type="taxonomic scope" value="Eukaryota"/>
</dbReference>
<feature type="region of interest" description="Disordered" evidence="11">
    <location>
        <begin position="1"/>
        <end position="39"/>
    </location>
</feature>
<protein>
    <recommendedName>
        <fullName evidence="3 10">Conserved oligomeric Golgi complex subunit 6</fullName>
        <shortName evidence="10">COG complex subunit 6</shortName>
    </recommendedName>
    <alternativeName>
        <fullName evidence="8 10">Component of oligomeric Golgi complex 6</fullName>
    </alternativeName>
</protein>
<feature type="domain" description="Conserved oligomeric complex COG6 N-terminal" evidence="12">
    <location>
        <begin position="70"/>
        <end position="182"/>
    </location>
</feature>
<dbReference type="GO" id="GO:0000139">
    <property type="term" value="C:Golgi membrane"/>
    <property type="evidence" value="ECO:0007669"/>
    <property type="project" value="UniProtKB-SubCell"/>
</dbReference>
<dbReference type="OrthoDB" id="272987at2759"/>
<evidence type="ECO:0000256" key="2">
    <source>
        <dbReference type="ARBA" id="ARBA00011023"/>
    </source>
</evidence>
<organism evidence="14 15">
    <name type="scientific">Cladophialophora carrionii</name>
    <dbReference type="NCBI Taxonomy" id="86049"/>
    <lineage>
        <taxon>Eukaryota</taxon>
        <taxon>Fungi</taxon>
        <taxon>Dikarya</taxon>
        <taxon>Ascomycota</taxon>
        <taxon>Pezizomycotina</taxon>
        <taxon>Eurotiomycetes</taxon>
        <taxon>Chaetothyriomycetidae</taxon>
        <taxon>Chaetothyriales</taxon>
        <taxon>Herpotrichiellaceae</taxon>
        <taxon>Cladophialophora</taxon>
    </lineage>
</organism>
<dbReference type="VEuPathDB" id="FungiDB:CLCR_09684"/>
<keyword evidence="4 10" id="KW-0813">Transport</keyword>
<evidence type="ECO:0000256" key="6">
    <source>
        <dbReference type="ARBA" id="ARBA00023034"/>
    </source>
</evidence>
<comment type="caution">
    <text evidence="14">The sequence shown here is derived from an EMBL/GenBank/DDBJ whole genome shotgun (WGS) entry which is preliminary data.</text>
</comment>
<accession>A0A1C1CX88</accession>
<evidence type="ECO:0000256" key="11">
    <source>
        <dbReference type="SAM" id="MobiDB-lite"/>
    </source>
</evidence>
<dbReference type="InterPro" id="IPR048369">
    <property type="entry name" value="COG6_C"/>
</dbReference>
<gene>
    <name evidence="14" type="ORF">CLCR_09684</name>
</gene>
<evidence type="ECO:0000256" key="5">
    <source>
        <dbReference type="ARBA" id="ARBA00022927"/>
    </source>
</evidence>
<evidence type="ECO:0000256" key="10">
    <source>
        <dbReference type="RuleBase" id="RU365075"/>
    </source>
</evidence>
<dbReference type="InterPro" id="IPR010490">
    <property type="entry name" value="COG6"/>
</dbReference>
<comment type="function">
    <text evidence="9">Acts as a component of the peripheral membrane COG complex that is involved in intra-Golgi protein trafficking. COG is located at the cis-Golgi, and regulates tethering of retrograde intra-Golgi vesicles and possibly a number of other membrane trafficking events.</text>
</comment>
<dbReference type="GO" id="GO:0006891">
    <property type="term" value="P:intra-Golgi vesicle-mediated transport"/>
    <property type="evidence" value="ECO:0007669"/>
    <property type="project" value="UniProtKB-UniRule"/>
</dbReference>
<dbReference type="GO" id="GO:0015031">
    <property type="term" value="P:protein transport"/>
    <property type="evidence" value="ECO:0007669"/>
    <property type="project" value="UniProtKB-KW"/>
</dbReference>